<dbReference type="EMBL" id="NAEP01000013">
    <property type="protein sequence ID" value="PDQ36485.1"/>
    <property type="molecule type" value="Genomic_DNA"/>
</dbReference>
<comment type="caution">
    <text evidence="1">The sequence shown here is derived from an EMBL/GenBank/DDBJ whole genome shotgun (WGS) entry which is preliminary data.</text>
</comment>
<accession>A0A2A6FU95</accession>
<sequence length="69" mass="7438">MGRTTILCRLAIIIHCPVGLRVLSARRSSWVRVALKVRLRYIENVVPVVVGEDCAVVVGRGVLSAAVAV</sequence>
<evidence type="ECO:0000313" key="1">
    <source>
        <dbReference type="EMBL" id="PDQ36485.1"/>
    </source>
</evidence>
<reference evidence="2" key="1">
    <citation type="submission" date="2017-03" db="EMBL/GenBank/DDBJ databases">
        <authorList>
            <person name="Lund M.B."/>
        </authorList>
    </citation>
    <scope>NUCLEOTIDE SEQUENCE [LARGE SCALE GENOMIC DNA]</scope>
</reference>
<name>A0A2A6FU95_9MICO</name>
<dbReference type="Proteomes" id="UP000219994">
    <property type="component" value="Unassembled WGS sequence"/>
</dbReference>
<proteinExistence type="predicted"/>
<evidence type="ECO:0000313" key="2">
    <source>
        <dbReference type="Proteomes" id="UP000219994"/>
    </source>
</evidence>
<protein>
    <submittedName>
        <fullName evidence="1">Uncharacterized protein</fullName>
    </submittedName>
</protein>
<dbReference type="AlphaFoldDB" id="A0A2A6FU95"/>
<gene>
    <name evidence="1" type="ORF">B5766_00635</name>
</gene>
<organism evidence="1 2">
    <name type="scientific">Candidatus Lumbricidiphila eiseniae</name>
    <dbReference type="NCBI Taxonomy" id="1969409"/>
    <lineage>
        <taxon>Bacteria</taxon>
        <taxon>Bacillati</taxon>
        <taxon>Actinomycetota</taxon>
        <taxon>Actinomycetes</taxon>
        <taxon>Micrococcales</taxon>
        <taxon>Microbacteriaceae</taxon>
        <taxon>Candidatus Lumbricidiphila</taxon>
    </lineage>
</organism>